<dbReference type="EMBL" id="MGGD01000004">
    <property type="protein sequence ID" value="OGM21640.1"/>
    <property type="molecule type" value="Genomic_DNA"/>
</dbReference>
<protein>
    <submittedName>
        <fullName evidence="1">Uncharacterized protein</fullName>
    </submittedName>
</protein>
<reference evidence="1 2" key="1">
    <citation type="journal article" date="2016" name="Nat. Commun.">
        <title>Thousands of microbial genomes shed light on interconnected biogeochemical processes in an aquifer system.</title>
        <authorList>
            <person name="Anantharaman K."/>
            <person name="Brown C.T."/>
            <person name="Hug L.A."/>
            <person name="Sharon I."/>
            <person name="Castelle C.J."/>
            <person name="Probst A.J."/>
            <person name="Thomas B.C."/>
            <person name="Singh A."/>
            <person name="Wilkins M.J."/>
            <person name="Karaoz U."/>
            <person name="Brodie E.L."/>
            <person name="Williams K.H."/>
            <person name="Hubbard S.S."/>
            <person name="Banfield J.F."/>
        </authorList>
    </citation>
    <scope>NUCLEOTIDE SEQUENCE [LARGE SCALE GENOMIC DNA]</scope>
</reference>
<gene>
    <name evidence="1" type="ORF">A2771_00465</name>
</gene>
<proteinExistence type="predicted"/>
<dbReference type="AlphaFoldDB" id="A0A1F7Y382"/>
<evidence type="ECO:0000313" key="1">
    <source>
        <dbReference type="EMBL" id="OGM21640.1"/>
    </source>
</evidence>
<dbReference type="Proteomes" id="UP000176741">
    <property type="component" value="Unassembled WGS sequence"/>
</dbReference>
<sequence length="260" mass="29887">MSINCEFGVPLLSVGRFSLDGKHDQQVEILLTSSLNKDKEGFLILPNKTPEKILTTSWISEGKVVKFDGILGDAYQFKDGGISITRMLFSTGESVYKSTLFPEWQKKEVKLINSLPHSDKVDLLKNLNKIYPSFVCYDGTMQNLMLGSGEETILLYATYQGNDYTLELPYVEYNCIETPDETSIWESTHSIGRFEEENTIREVYATFGMEYKNIGDDERLITQEKKNFRKTLERIATEGLDYKEIFDYIRPIFKLKLENG</sequence>
<organism evidence="1 2">
    <name type="scientific">Candidatus Woesebacteria bacterium RIFCSPHIGHO2_01_FULL_38_26b</name>
    <dbReference type="NCBI Taxonomy" id="1802491"/>
    <lineage>
        <taxon>Bacteria</taxon>
        <taxon>Candidatus Woeseibacteriota</taxon>
    </lineage>
</organism>
<accession>A0A1F7Y382</accession>
<comment type="caution">
    <text evidence="1">The sequence shown here is derived from an EMBL/GenBank/DDBJ whole genome shotgun (WGS) entry which is preliminary data.</text>
</comment>
<name>A0A1F7Y382_9BACT</name>
<evidence type="ECO:0000313" key="2">
    <source>
        <dbReference type="Proteomes" id="UP000176741"/>
    </source>
</evidence>